<protein>
    <submittedName>
        <fullName evidence="2">DUF3085 domain-containing protein</fullName>
    </submittedName>
</protein>
<organism evidence="1">
    <name type="scientific">Klebsiella oxytoca</name>
    <dbReference type="NCBI Taxonomy" id="571"/>
    <lineage>
        <taxon>Bacteria</taxon>
        <taxon>Pseudomonadati</taxon>
        <taxon>Pseudomonadota</taxon>
        <taxon>Gammaproteobacteria</taxon>
        <taxon>Enterobacterales</taxon>
        <taxon>Enterobacteriaceae</taxon>
        <taxon>Klebsiella/Raoultella group</taxon>
        <taxon>Klebsiella</taxon>
    </lineage>
</organism>
<geneLocation type="plasmid" evidence="1">
    <name>pKOI-34</name>
</geneLocation>
<dbReference type="InterPro" id="IPR021436">
    <property type="entry name" value="DUF3085"/>
</dbReference>
<dbReference type="EMBL" id="JAGKON010000039">
    <property type="protein sequence ID" value="MBQ0603644.1"/>
    <property type="molecule type" value="Genomic_DNA"/>
</dbReference>
<evidence type="ECO:0000313" key="1">
    <source>
        <dbReference type="EMBL" id="BAP75866.1"/>
    </source>
</evidence>
<reference evidence="2 3" key="2">
    <citation type="submission" date="2021-03" db="EMBL/GenBank/DDBJ databases">
        <authorList>
            <person name="Stanton E."/>
        </authorList>
    </citation>
    <scope>NUCLEOTIDE SEQUENCE [LARGE SCALE GENOMIC DNA]</scope>
    <source>
        <strain evidence="2 3">2020EL-00037</strain>
    </source>
</reference>
<accession>A0A097ZMK2</accession>
<dbReference type="PATRIC" id="fig|571.108.peg.6516"/>
<dbReference type="RefSeq" id="WP_004206909.1">
    <property type="nucleotide sequence ID" value="NZ_CAWPIY010000224.1"/>
</dbReference>
<evidence type="ECO:0000313" key="2">
    <source>
        <dbReference type="EMBL" id="MBQ0603644.1"/>
    </source>
</evidence>
<dbReference type="EMBL" id="AB715422">
    <property type="protein sequence ID" value="BAP75866.1"/>
    <property type="molecule type" value="Genomic_DNA"/>
</dbReference>
<dbReference type="GeneID" id="83649074"/>
<dbReference type="Pfam" id="PF11284">
    <property type="entry name" value="DUF3085"/>
    <property type="match status" value="1"/>
</dbReference>
<proteinExistence type="predicted"/>
<keyword evidence="3" id="KW-1185">Reference proteome</keyword>
<name>A0A097ZMK2_KLEOX</name>
<dbReference type="KEGG" id="koc:AB185_00985"/>
<dbReference type="OrthoDB" id="6520566at2"/>
<sequence length="120" mass="13483">MTMQSELVFTDPMLNVVIAEVKRFNCPLLFVKDHGVYVMAAKGEKNSNGMHNVCYANGFNPDTTDFDELWDRMRDACGGDDFCESLDLDPRSIELLSRTKPCLKIMLSETELEVIAGGQK</sequence>
<reference evidence="1" key="1">
    <citation type="journal article" date="2013" name="Diagn. Microbiol. Infect. Dis.">
        <title>A novel metallo-beta-lactamase, IMP-34, in Klebsiella isolates with decreased resistance to imipenem.</title>
        <authorList>
            <person name="Shigemoto N."/>
            <person name="Kayama S."/>
            <person name="Kuwahara R."/>
            <person name="Hisatsune J."/>
            <person name="Kato F."/>
            <person name="Nishio H."/>
            <person name="Yamasaki K."/>
            <person name="Wada Y."/>
            <person name="Sueda T."/>
            <person name="Ohge H."/>
            <person name="Sugai M."/>
        </authorList>
    </citation>
    <scope>NUCLEOTIDE SEQUENCE</scope>
    <source>
        <strain evidence="1">MS5279</strain>
        <plasmid evidence="1">pKOI-34</plasmid>
    </source>
</reference>
<dbReference type="Proteomes" id="UP000673434">
    <property type="component" value="Unassembled WGS sequence"/>
</dbReference>
<dbReference type="AlphaFoldDB" id="A0A097ZMK2"/>
<gene>
    <name evidence="2" type="ORF">J7S78_28000</name>
</gene>
<keyword evidence="1" id="KW-0614">Plasmid</keyword>
<evidence type="ECO:0000313" key="3">
    <source>
        <dbReference type="Proteomes" id="UP000673434"/>
    </source>
</evidence>